<feature type="domain" description="Peptidase M50" evidence="12">
    <location>
        <begin position="6"/>
        <end position="352"/>
    </location>
</feature>
<dbReference type="Pfam" id="PF02163">
    <property type="entry name" value="Peptidase_M50"/>
    <property type="match status" value="1"/>
</dbReference>
<evidence type="ECO:0000256" key="4">
    <source>
        <dbReference type="ARBA" id="ARBA00022670"/>
    </source>
</evidence>
<keyword evidence="9 14" id="KW-0482">Metalloprotease</keyword>
<evidence type="ECO:0000256" key="5">
    <source>
        <dbReference type="ARBA" id="ARBA00022692"/>
    </source>
</evidence>
<evidence type="ECO:0000259" key="13">
    <source>
        <dbReference type="Pfam" id="PF17820"/>
    </source>
</evidence>
<evidence type="ECO:0000256" key="11">
    <source>
        <dbReference type="SAM" id="Phobius"/>
    </source>
</evidence>
<evidence type="ECO:0000256" key="10">
    <source>
        <dbReference type="ARBA" id="ARBA00023136"/>
    </source>
</evidence>
<feature type="transmembrane region" description="Helical" evidence="11">
    <location>
        <begin position="337"/>
        <end position="358"/>
    </location>
</feature>
<keyword evidence="6" id="KW-0378">Hydrolase</keyword>
<keyword evidence="8 11" id="KW-1133">Transmembrane helix</keyword>
<evidence type="ECO:0000256" key="2">
    <source>
        <dbReference type="ARBA" id="ARBA00004141"/>
    </source>
</evidence>
<dbReference type="AlphaFoldDB" id="A0A0G1XYG5"/>
<evidence type="ECO:0000256" key="7">
    <source>
        <dbReference type="ARBA" id="ARBA00022833"/>
    </source>
</evidence>
<evidence type="ECO:0000256" key="9">
    <source>
        <dbReference type="ARBA" id="ARBA00023049"/>
    </source>
</evidence>
<sequence length="366" mass="38418">MSLAIFLIILVVLIWVHELGHFSVAKLFKVRVEEFSIGFPPRIFRVRRGGTQYSLGLLLVGGYVKIFGEDPGEGRGDSRSLNSRSRWVQAAVLAAGVAFNLVFAWLLLSAGYMTGLPTPKEHAGFGEVSDVRTTVAGVLPDSPAERAGLLPGDVVSAIKTGSTEFSKGNAESARAFIAAHADESMIVAVLRPSATEGGFEQKTFLAKPEEGMIEGRKALGVELGDYGILRLPPHLAFAQGAILAERITVESARGLGRFLGELLRGTADFSAVAGPVGIAGAGAQAVQSGFGTAIIITALISINLAIINVLPIPGLDGGRLLILAIEGAVRRSIPERLVTALTLFGFVLLIALMVAVTASDIARLIG</sequence>
<evidence type="ECO:0000313" key="14">
    <source>
        <dbReference type="EMBL" id="KKW35940.1"/>
    </source>
</evidence>
<keyword evidence="10 11" id="KW-0472">Membrane</keyword>
<gene>
    <name evidence="14" type="ORF">UY83_C0002G0097</name>
</gene>
<feature type="transmembrane region" description="Helical" evidence="11">
    <location>
        <begin position="290"/>
        <end position="310"/>
    </location>
</feature>
<dbReference type="InterPro" id="IPR008915">
    <property type="entry name" value="Peptidase_M50"/>
</dbReference>
<dbReference type="EMBL" id="LCRO01000002">
    <property type="protein sequence ID" value="KKW35940.1"/>
    <property type="molecule type" value="Genomic_DNA"/>
</dbReference>
<dbReference type="InterPro" id="IPR041489">
    <property type="entry name" value="PDZ_6"/>
</dbReference>
<dbReference type="GO" id="GO:0006508">
    <property type="term" value="P:proteolysis"/>
    <property type="evidence" value="ECO:0007669"/>
    <property type="project" value="UniProtKB-KW"/>
</dbReference>
<dbReference type="GO" id="GO:0004222">
    <property type="term" value="F:metalloendopeptidase activity"/>
    <property type="evidence" value="ECO:0007669"/>
    <property type="project" value="InterPro"/>
</dbReference>
<keyword evidence="5 11" id="KW-0812">Transmembrane</keyword>
<proteinExistence type="inferred from homology"/>
<evidence type="ECO:0000259" key="12">
    <source>
        <dbReference type="Pfam" id="PF02163"/>
    </source>
</evidence>
<dbReference type="InterPro" id="IPR036034">
    <property type="entry name" value="PDZ_sf"/>
</dbReference>
<dbReference type="InterPro" id="IPR004387">
    <property type="entry name" value="Pept_M50_Zn"/>
</dbReference>
<evidence type="ECO:0000256" key="3">
    <source>
        <dbReference type="ARBA" id="ARBA00007931"/>
    </source>
</evidence>
<comment type="cofactor">
    <cofactor evidence="1">
        <name>Zn(2+)</name>
        <dbReference type="ChEBI" id="CHEBI:29105"/>
    </cofactor>
</comment>
<comment type="caution">
    <text evidence="14">The sequence shown here is derived from an EMBL/GenBank/DDBJ whole genome shotgun (WGS) entry which is preliminary data.</text>
</comment>
<feature type="domain" description="PDZ" evidence="13">
    <location>
        <begin position="135"/>
        <end position="191"/>
    </location>
</feature>
<accession>A0A0G1XYG5</accession>
<organism evidence="14 15">
    <name type="scientific">Candidatus Adlerbacteria bacterium GW2011_GWA1_54_10</name>
    <dbReference type="NCBI Taxonomy" id="1618605"/>
    <lineage>
        <taxon>Bacteria</taxon>
        <taxon>Candidatus Adleribacteriota</taxon>
    </lineage>
</organism>
<comment type="similarity">
    <text evidence="3">Belongs to the peptidase M50B family.</text>
</comment>
<dbReference type="Gene3D" id="2.30.42.10">
    <property type="match status" value="1"/>
</dbReference>
<evidence type="ECO:0000256" key="1">
    <source>
        <dbReference type="ARBA" id="ARBA00001947"/>
    </source>
</evidence>
<dbReference type="PANTHER" id="PTHR42837:SF2">
    <property type="entry name" value="MEMBRANE METALLOPROTEASE ARASP2, CHLOROPLASTIC-RELATED"/>
    <property type="match status" value="1"/>
</dbReference>
<dbReference type="Pfam" id="PF17820">
    <property type="entry name" value="PDZ_6"/>
    <property type="match status" value="1"/>
</dbReference>
<evidence type="ECO:0000256" key="8">
    <source>
        <dbReference type="ARBA" id="ARBA00022989"/>
    </source>
</evidence>
<keyword evidence="7" id="KW-0862">Zinc</keyword>
<dbReference type="GO" id="GO:0016020">
    <property type="term" value="C:membrane"/>
    <property type="evidence" value="ECO:0007669"/>
    <property type="project" value="UniProtKB-SubCell"/>
</dbReference>
<comment type="subcellular location">
    <subcellularLocation>
        <location evidence="2">Membrane</location>
        <topology evidence="2">Multi-pass membrane protein</topology>
    </subcellularLocation>
</comment>
<protein>
    <submittedName>
        <fullName evidence="14">Membrane-associated zinc metalloprotease</fullName>
    </submittedName>
</protein>
<dbReference type="PANTHER" id="PTHR42837">
    <property type="entry name" value="REGULATOR OF SIGMA-E PROTEASE RSEP"/>
    <property type="match status" value="1"/>
</dbReference>
<reference evidence="14 15" key="1">
    <citation type="journal article" date="2015" name="Nature">
        <title>rRNA introns, odd ribosomes, and small enigmatic genomes across a large radiation of phyla.</title>
        <authorList>
            <person name="Brown C.T."/>
            <person name="Hug L.A."/>
            <person name="Thomas B.C."/>
            <person name="Sharon I."/>
            <person name="Castelle C.J."/>
            <person name="Singh A."/>
            <person name="Wilkins M.J."/>
            <person name="Williams K.H."/>
            <person name="Banfield J.F."/>
        </authorList>
    </citation>
    <scope>NUCLEOTIDE SEQUENCE [LARGE SCALE GENOMIC DNA]</scope>
</reference>
<evidence type="ECO:0000256" key="6">
    <source>
        <dbReference type="ARBA" id="ARBA00022801"/>
    </source>
</evidence>
<feature type="transmembrane region" description="Helical" evidence="11">
    <location>
        <begin position="87"/>
        <end position="108"/>
    </location>
</feature>
<evidence type="ECO:0000313" key="15">
    <source>
        <dbReference type="Proteomes" id="UP000034740"/>
    </source>
</evidence>
<dbReference type="Proteomes" id="UP000034740">
    <property type="component" value="Unassembled WGS sequence"/>
</dbReference>
<feature type="transmembrane region" description="Helical" evidence="11">
    <location>
        <begin position="6"/>
        <end position="28"/>
    </location>
</feature>
<name>A0A0G1XYG5_9BACT</name>
<dbReference type="CDD" id="cd06163">
    <property type="entry name" value="S2P-M50_PDZ_RseP-like"/>
    <property type="match status" value="1"/>
</dbReference>
<keyword evidence="4 14" id="KW-0645">Protease</keyword>
<dbReference type="SUPFAM" id="SSF50156">
    <property type="entry name" value="PDZ domain-like"/>
    <property type="match status" value="1"/>
</dbReference>